<evidence type="ECO:0000313" key="2">
    <source>
        <dbReference type="EMBL" id="KIM68209.1"/>
    </source>
</evidence>
<evidence type="ECO:0000256" key="1">
    <source>
        <dbReference type="SAM" id="MobiDB-lite"/>
    </source>
</evidence>
<sequence length="116" mass="12544">MDLGFSKLKETYPSQAASFQQSSSSKGVPIDVAIVAKTQLLDTTEIPTQSPASCIVSGKLLWGSTAPSLLSDSIQNSNSPCFHRRRVTWRTPTTDNCDTYKHASTSSQRVTPPLQG</sequence>
<feature type="region of interest" description="Disordered" evidence="1">
    <location>
        <begin position="93"/>
        <end position="116"/>
    </location>
</feature>
<name>A0A0C3EJ02_9AGAM</name>
<accession>A0A0C3EJ02</accession>
<dbReference type="EMBL" id="KN822010">
    <property type="protein sequence ID" value="KIM68209.1"/>
    <property type="molecule type" value="Genomic_DNA"/>
</dbReference>
<organism evidence="2 3">
    <name type="scientific">Scleroderma citrinum Foug A</name>
    <dbReference type="NCBI Taxonomy" id="1036808"/>
    <lineage>
        <taxon>Eukaryota</taxon>
        <taxon>Fungi</taxon>
        <taxon>Dikarya</taxon>
        <taxon>Basidiomycota</taxon>
        <taxon>Agaricomycotina</taxon>
        <taxon>Agaricomycetes</taxon>
        <taxon>Agaricomycetidae</taxon>
        <taxon>Boletales</taxon>
        <taxon>Sclerodermatineae</taxon>
        <taxon>Sclerodermataceae</taxon>
        <taxon>Scleroderma</taxon>
    </lineage>
</organism>
<evidence type="ECO:0000313" key="3">
    <source>
        <dbReference type="Proteomes" id="UP000053989"/>
    </source>
</evidence>
<keyword evidence="3" id="KW-1185">Reference proteome</keyword>
<dbReference type="Proteomes" id="UP000053989">
    <property type="component" value="Unassembled WGS sequence"/>
</dbReference>
<dbReference type="HOGENOM" id="CLU_2098285_0_0_1"/>
<dbReference type="InParanoid" id="A0A0C3EJ02"/>
<dbReference type="AlphaFoldDB" id="A0A0C3EJ02"/>
<protein>
    <submittedName>
        <fullName evidence="2">Uncharacterized protein</fullName>
    </submittedName>
</protein>
<proteinExistence type="predicted"/>
<reference evidence="2 3" key="1">
    <citation type="submission" date="2014-04" db="EMBL/GenBank/DDBJ databases">
        <authorList>
            <consortium name="DOE Joint Genome Institute"/>
            <person name="Kuo A."/>
            <person name="Kohler A."/>
            <person name="Nagy L.G."/>
            <person name="Floudas D."/>
            <person name="Copeland A."/>
            <person name="Barry K.W."/>
            <person name="Cichocki N."/>
            <person name="Veneault-Fourrey C."/>
            <person name="LaButti K."/>
            <person name="Lindquist E.A."/>
            <person name="Lipzen A."/>
            <person name="Lundell T."/>
            <person name="Morin E."/>
            <person name="Murat C."/>
            <person name="Sun H."/>
            <person name="Tunlid A."/>
            <person name="Henrissat B."/>
            <person name="Grigoriev I.V."/>
            <person name="Hibbett D.S."/>
            <person name="Martin F."/>
            <person name="Nordberg H.P."/>
            <person name="Cantor M.N."/>
            <person name="Hua S.X."/>
        </authorList>
    </citation>
    <scope>NUCLEOTIDE SEQUENCE [LARGE SCALE GENOMIC DNA]</scope>
    <source>
        <strain evidence="2 3">Foug A</strain>
    </source>
</reference>
<feature type="compositionally biased region" description="Polar residues" evidence="1">
    <location>
        <begin position="93"/>
        <end position="110"/>
    </location>
</feature>
<gene>
    <name evidence="2" type="ORF">SCLCIDRAFT_1209626</name>
</gene>
<reference evidence="3" key="2">
    <citation type="submission" date="2015-01" db="EMBL/GenBank/DDBJ databases">
        <title>Evolutionary Origins and Diversification of the Mycorrhizal Mutualists.</title>
        <authorList>
            <consortium name="DOE Joint Genome Institute"/>
            <consortium name="Mycorrhizal Genomics Consortium"/>
            <person name="Kohler A."/>
            <person name="Kuo A."/>
            <person name="Nagy L.G."/>
            <person name="Floudas D."/>
            <person name="Copeland A."/>
            <person name="Barry K.W."/>
            <person name="Cichocki N."/>
            <person name="Veneault-Fourrey C."/>
            <person name="LaButti K."/>
            <person name="Lindquist E.A."/>
            <person name="Lipzen A."/>
            <person name="Lundell T."/>
            <person name="Morin E."/>
            <person name="Murat C."/>
            <person name="Riley R."/>
            <person name="Ohm R."/>
            <person name="Sun H."/>
            <person name="Tunlid A."/>
            <person name="Henrissat B."/>
            <person name="Grigoriev I.V."/>
            <person name="Hibbett D.S."/>
            <person name="Martin F."/>
        </authorList>
    </citation>
    <scope>NUCLEOTIDE SEQUENCE [LARGE SCALE GENOMIC DNA]</scope>
    <source>
        <strain evidence="3">Foug A</strain>
    </source>
</reference>